<evidence type="ECO:0000313" key="2">
    <source>
        <dbReference type="Proteomes" id="UP000878956"/>
    </source>
</evidence>
<accession>A0AAN6A771</accession>
<reference evidence="1" key="1">
    <citation type="journal article" date="2018" name="Genome Biol.">
        <title>SKESA: strategic k-mer extension for scrupulous assemblies.</title>
        <authorList>
            <person name="Souvorov A."/>
            <person name="Agarwala R."/>
            <person name="Lipman D.J."/>
        </authorList>
    </citation>
    <scope>NUCLEOTIDE SEQUENCE</scope>
    <source>
        <strain evidence="1">HN1000</strain>
    </source>
</reference>
<sequence>MQRNKDESLILFKYKDNTSELIEEIFNRAYKKNYIHEYFLKDSIDYIASCTKANLGNYTTLKYKEWNKQCSSTSAFQKFLRYEGEYPKWRYLVNEMIDTINAYYINPYNHLKQKEDRSLVKFFVRILHTKNVMEMFSKIKRKEFKVMLPRYRHEYVNCAKIANNNIFNQKELIVNILNKVISKVDWSMDEQQIIKYICKGISWEFGNLTHHLPNWYWHTHKKFNQLNGESYVKDKRIYVLNHWFGLENLTNSEIRKLKFFTSNQINTIINILDSLENVEYRKNRKGIWDLNKTQLARNLNISYDSLKKRIIYIKKKVQKNGIDIKIKESRVICNSKFKPMSRAEMFRRVGEDEQDLFEYYCGKFIEECERGYY</sequence>
<dbReference type="Proteomes" id="UP000878956">
    <property type="component" value="Unassembled WGS sequence"/>
</dbReference>
<dbReference type="EMBL" id="DAEPXK010000046">
    <property type="protein sequence ID" value="HBH1543723.1"/>
    <property type="molecule type" value="Genomic_DNA"/>
</dbReference>
<comment type="caution">
    <text evidence="1">The sequence shown here is derived from an EMBL/GenBank/DDBJ whole genome shotgun (WGS) entry which is preliminary data.</text>
</comment>
<dbReference type="AlphaFoldDB" id="A0AAN6A771"/>
<protein>
    <submittedName>
        <fullName evidence="1">Uncharacterized protein</fullName>
    </submittedName>
</protein>
<gene>
    <name evidence="1" type="ORF">KRM00_003255</name>
</gene>
<reference evidence="1" key="2">
    <citation type="submission" date="2021-06" db="EMBL/GenBank/DDBJ databases">
        <authorList>
            <consortium name="NCBI Pathogen Detection Project"/>
        </authorList>
    </citation>
    <scope>NUCLEOTIDE SEQUENCE</scope>
    <source>
        <strain evidence="1">HN1000</strain>
    </source>
</reference>
<organism evidence="1 2">
    <name type="scientific">Clostridioides difficile</name>
    <name type="common">Peptoclostridium difficile</name>
    <dbReference type="NCBI Taxonomy" id="1496"/>
    <lineage>
        <taxon>Bacteria</taxon>
        <taxon>Bacillati</taxon>
        <taxon>Bacillota</taxon>
        <taxon>Clostridia</taxon>
        <taxon>Peptostreptococcales</taxon>
        <taxon>Peptostreptococcaceae</taxon>
        <taxon>Clostridioides</taxon>
    </lineage>
</organism>
<name>A0AAN6A771_CLODI</name>
<dbReference type="RefSeq" id="WP_077709583.1">
    <property type="nucleotide sequence ID" value="NZ_FULL01000006.1"/>
</dbReference>
<proteinExistence type="predicted"/>
<evidence type="ECO:0000313" key="1">
    <source>
        <dbReference type="EMBL" id="HBH1543723.1"/>
    </source>
</evidence>